<keyword evidence="2" id="KW-1185">Reference proteome</keyword>
<dbReference type="InterPro" id="IPR025358">
    <property type="entry name" value="DUF4262"/>
</dbReference>
<dbReference type="PATRIC" id="fig|883163.3.peg.940"/>
<dbReference type="EMBL" id="AGZU01000006">
    <property type="protein sequence ID" value="EKU76598.1"/>
    <property type="molecule type" value="Genomic_DNA"/>
</dbReference>
<protein>
    <recommendedName>
        <fullName evidence="3">DUF4262 domain-containing protein</fullName>
    </recommendedName>
</protein>
<evidence type="ECO:0008006" key="3">
    <source>
        <dbReference type="Google" id="ProtNLM"/>
    </source>
</evidence>
<proteinExistence type="predicted"/>
<dbReference type="AlphaFoldDB" id="K9CX52"/>
<name>K9CX52_SPHYA</name>
<dbReference type="Pfam" id="PF14081">
    <property type="entry name" value="DUF4262"/>
    <property type="match status" value="1"/>
</dbReference>
<comment type="caution">
    <text evidence="1">The sequence shown here is derived from an EMBL/GenBank/DDBJ whole genome shotgun (WGS) entry which is preliminary data.</text>
</comment>
<accession>K9CX52</accession>
<evidence type="ECO:0000313" key="2">
    <source>
        <dbReference type="Proteomes" id="UP000009887"/>
    </source>
</evidence>
<dbReference type="Proteomes" id="UP000009887">
    <property type="component" value="Unassembled WGS sequence"/>
</dbReference>
<evidence type="ECO:0000313" key="1">
    <source>
        <dbReference type="EMBL" id="EKU76598.1"/>
    </source>
</evidence>
<organism evidence="1 2">
    <name type="scientific">Sphingobium yanoikuyae ATCC 51230</name>
    <dbReference type="NCBI Taxonomy" id="883163"/>
    <lineage>
        <taxon>Bacteria</taxon>
        <taxon>Pseudomonadati</taxon>
        <taxon>Pseudomonadota</taxon>
        <taxon>Alphaproteobacteria</taxon>
        <taxon>Sphingomonadales</taxon>
        <taxon>Sphingomonadaceae</taxon>
        <taxon>Sphingobium</taxon>
    </lineage>
</organism>
<gene>
    <name evidence="1" type="ORF">HMPREF9718_00922</name>
</gene>
<dbReference type="RefSeq" id="WP_004207955.1">
    <property type="nucleotide sequence ID" value="NZ_JH992904.1"/>
</dbReference>
<sequence length="163" mass="18528">MSDRPLNDYETRILANVRDHGCHVVSVFDSEDDAKSFVYSVGFWESVGQPEVIILGLPAQMGAFAVNETYRQCKAGLQLADGQLIEGLLDGYDVTCMARAVDRQHLIPDYLNSALWYHNFRTGQPLDAVYQLVWTYEGRWPWDEAAPVELLEDQPLLYSGKFH</sequence>
<dbReference type="HOGENOM" id="CLU_094847_2_0_5"/>
<reference evidence="1 2" key="1">
    <citation type="submission" date="2012-09" db="EMBL/GenBank/DDBJ databases">
        <title>The Genome Sequence of Sphingobium yanoikuyae ATCC 51230.</title>
        <authorList>
            <consortium name="The Broad Institute Genome Sequencing Platform"/>
            <person name="Earl A."/>
            <person name="Ward D."/>
            <person name="Feldgarden M."/>
            <person name="Gevers D."/>
            <person name="Huys G."/>
            <person name="Walker B."/>
            <person name="Young S.K."/>
            <person name="Zeng Q."/>
            <person name="Gargeya S."/>
            <person name="Fitzgerald M."/>
            <person name="Haas B."/>
            <person name="Abouelleil A."/>
            <person name="Alvarado L."/>
            <person name="Arachchi H.M."/>
            <person name="Berlin A.M."/>
            <person name="Chapman S.B."/>
            <person name="Goldberg J."/>
            <person name="Griggs A."/>
            <person name="Gujja S."/>
            <person name="Hansen M."/>
            <person name="Howarth C."/>
            <person name="Imamovic A."/>
            <person name="Larimer J."/>
            <person name="McCowen C."/>
            <person name="Montmayeur A."/>
            <person name="Murphy C."/>
            <person name="Neiman D."/>
            <person name="Pearson M."/>
            <person name="Priest M."/>
            <person name="Roberts A."/>
            <person name="Saif S."/>
            <person name="Shea T."/>
            <person name="Sisk P."/>
            <person name="Sykes S."/>
            <person name="Wortman J."/>
            <person name="Nusbaum C."/>
            <person name="Birren B."/>
        </authorList>
    </citation>
    <scope>NUCLEOTIDE SEQUENCE [LARGE SCALE GENOMIC DNA]</scope>
    <source>
        <strain evidence="1 2">ATCC 51230</strain>
    </source>
</reference>